<evidence type="ECO:0000313" key="4">
    <source>
        <dbReference type="Proteomes" id="UP001500420"/>
    </source>
</evidence>
<dbReference type="EMBL" id="BAAADV010000001">
    <property type="protein sequence ID" value="GAA0664900.1"/>
    <property type="molecule type" value="Genomic_DNA"/>
</dbReference>
<dbReference type="Proteomes" id="UP001500420">
    <property type="component" value="Unassembled WGS sequence"/>
</dbReference>
<protein>
    <recommendedName>
        <fullName evidence="5">DUF1440 domain-containing protein</fullName>
    </recommendedName>
</protein>
<keyword evidence="4" id="KW-1185">Reference proteome</keyword>
<evidence type="ECO:0000313" key="3">
    <source>
        <dbReference type="EMBL" id="GAA0664900.1"/>
    </source>
</evidence>
<evidence type="ECO:0000256" key="2">
    <source>
        <dbReference type="SAM" id="Phobius"/>
    </source>
</evidence>
<gene>
    <name evidence="3" type="ORF">GCM10009020_07310</name>
</gene>
<evidence type="ECO:0000256" key="1">
    <source>
        <dbReference type="SAM" id="MobiDB-lite"/>
    </source>
</evidence>
<feature type="transmembrane region" description="Helical" evidence="2">
    <location>
        <begin position="145"/>
        <end position="164"/>
    </location>
</feature>
<dbReference type="AlphaFoldDB" id="A0AAV3T7E1"/>
<accession>A0AAV3T7E1</accession>
<keyword evidence="2" id="KW-1133">Transmembrane helix</keyword>
<name>A0AAV3T7E1_9EURY</name>
<feature type="region of interest" description="Disordered" evidence="1">
    <location>
        <begin position="1"/>
        <end position="21"/>
    </location>
</feature>
<dbReference type="RefSeq" id="WP_343772514.1">
    <property type="nucleotide sequence ID" value="NZ_BAAADV010000001.1"/>
</dbReference>
<feature type="transmembrane region" description="Helical" evidence="2">
    <location>
        <begin position="109"/>
        <end position="130"/>
    </location>
</feature>
<evidence type="ECO:0008006" key="5">
    <source>
        <dbReference type="Google" id="ProtNLM"/>
    </source>
</evidence>
<organism evidence="3 4">
    <name type="scientific">Natronoarchaeum mannanilyticum</name>
    <dbReference type="NCBI Taxonomy" id="926360"/>
    <lineage>
        <taxon>Archaea</taxon>
        <taxon>Methanobacteriati</taxon>
        <taxon>Methanobacteriota</taxon>
        <taxon>Stenosarchaea group</taxon>
        <taxon>Halobacteria</taxon>
        <taxon>Halobacteriales</taxon>
        <taxon>Natronoarchaeaceae</taxon>
    </lineage>
</organism>
<proteinExistence type="predicted"/>
<feature type="compositionally biased region" description="Basic and acidic residues" evidence="1">
    <location>
        <begin position="1"/>
        <end position="17"/>
    </location>
</feature>
<reference evidence="3 4" key="1">
    <citation type="journal article" date="2019" name="Int. J. Syst. Evol. Microbiol.">
        <title>The Global Catalogue of Microorganisms (GCM) 10K type strain sequencing project: providing services to taxonomists for standard genome sequencing and annotation.</title>
        <authorList>
            <consortium name="The Broad Institute Genomics Platform"/>
            <consortium name="The Broad Institute Genome Sequencing Center for Infectious Disease"/>
            <person name="Wu L."/>
            <person name="Ma J."/>
        </authorList>
    </citation>
    <scope>NUCLEOTIDE SEQUENCE [LARGE SCALE GENOMIC DNA]</scope>
    <source>
        <strain evidence="3 4">JCM 16328</strain>
    </source>
</reference>
<feature type="transmembrane region" description="Helical" evidence="2">
    <location>
        <begin position="76"/>
        <end position="97"/>
    </location>
</feature>
<comment type="caution">
    <text evidence="3">The sequence shown here is derived from an EMBL/GenBank/DDBJ whole genome shotgun (WGS) entry which is preliminary data.</text>
</comment>
<sequence length="170" mass="17865">MATLDPRSERTDADATSERSTTVTDDVLRGAIGGAFATVVLTAYRLPIARSLPPTAAFWEQYVGGEDAAHYPGVGLALHLLYGAGGGAVFGAIYRIFGVAELPEHGRETAGMVLATAYGLALSAFGSRIVLGRLLGMDLDSDESLVFHVGHLVYALALGTWLGSRVGERE</sequence>
<keyword evidence="2" id="KW-0812">Transmembrane</keyword>
<keyword evidence="2" id="KW-0472">Membrane</keyword>